<feature type="non-terminal residue" evidence="2">
    <location>
        <position position="80"/>
    </location>
</feature>
<dbReference type="EMBL" id="CAJVPS010038432">
    <property type="protein sequence ID" value="CAG8747022.1"/>
    <property type="molecule type" value="Genomic_DNA"/>
</dbReference>
<dbReference type="InterPro" id="IPR038469">
    <property type="entry name" value="tRNAHis_GuaTrfase_Thg1_sf"/>
</dbReference>
<dbReference type="OrthoDB" id="62560at2759"/>
<evidence type="ECO:0000259" key="1">
    <source>
        <dbReference type="Pfam" id="PF14413"/>
    </source>
</evidence>
<dbReference type="PANTHER" id="PTHR12729">
    <property type="entry name" value="TRNA(HIS) GUANYLYLTRANSFERASE-RELATED"/>
    <property type="match status" value="1"/>
</dbReference>
<comment type="caution">
    <text evidence="2">The sequence shown here is derived from an EMBL/GenBank/DDBJ whole genome shotgun (WGS) entry which is preliminary data.</text>
</comment>
<dbReference type="Proteomes" id="UP000789508">
    <property type="component" value="Unassembled WGS sequence"/>
</dbReference>
<feature type="domain" description="Thg1 C-terminal" evidence="1">
    <location>
        <begin position="1"/>
        <end position="64"/>
    </location>
</feature>
<proteinExistence type="predicted"/>
<evidence type="ECO:0000313" key="3">
    <source>
        <dbReference type="Proteomes" id="UP000789508"/>
    </source>
</evidence>
<gene>
    <name evidence="2" type="ORF">ALEPTO_LOCUS13161</name>
</gene>
<dbReference type="Gene3D" id="3.30.70.3000">
    <property type="match status" value="1"/>
</dbReference>
<dbReference type="InterPro" id="IPR025845">
    <property type="entry name" value="Thg1_C_dom"/>
</dbReference>
<sequence>GTVSKEKNELLFSNFNINYNNLPEMYRKGSVLIREEVEIKTMNKQGIEIIRRKKTVTVLHTDIIGERFWKEHPEIEITIV</sequence>
<dbReference type="GO" id="GO:0000287">
    <property type="term" value="F:magnesium ion binding"/>
    <property type="evidence" value="ECO:0007669"/>
    <property type="project" value="InterPro"/>
</dbReference>
<organism evidence="2 3">
    <name type="scientific">Ambispora leptoticha</name>
    <dbReference type="NCBI Taxonomy" id="144679"/>
    <lineage>
        <taxon>Eukaryota</taxon>
        <taxon>Fungi</taxon>
        <taxon>Fungi incertae sedis</taxon>
        <taxon>Mucoromycota</taxon>
        <taxon>Glomeromycotina</taxon>
        <taxon>Glomeromycetes</taxon>
        <taxon>Archaeosporales</taxon>
        <taxon>Ambisporaceae</taxon>
        <taxon>Ambispora</taxon>
    </lineage>
</organism>
<name>A0A9N9IRE4_9GLOM</name>
<accession>A0A9N9IRE4</accession>
<dbReference type="GO" id="GO:0006400">
    <property type="term" value="P:tRNA modification"/>
    <property type="evidence" value="ECO:0007669"/>
    <property type="project" value="InterPro"/>
</dbReference>
<dbReference type="Pfam" id="PF14413">
    <property type="entry name" value="Thg1C"/>
    <property type="match status" value="1"/>
</dbReference>
<reference evidence="2" key="1">
    <citation type="submission" date="2021-06" db="EMBL/GenBank/DDBJ databases">
        <authorList>
            <person name="Kallberg Y."/>
            <person name="Tangrot J."/>
            <person name="Rosling A."/>
        </authorList>
    </citation>
    <scope>NUCLEOTIDE SEQUENCE</scope>
    <source>
        <strain evidence="2">FL130A</strain>
    </source>
</reference>
<dbReference type="GO" id="GO:0008193">
    <property type="term" value="F:tRNA guanylyltransferase activity"/>
    <property type="evidence" value="ECO:0007669"/>
    <property type="project" value="InterPro"/>
</dbReference>
<dbReference type="AlphaFoldDB" id="A0A9N9IRE4"/>
<protein>
    <submittedName>
        <fullName evidence="2">5640_t:CDS:1</fullName>
    </submittedName>
</protein>
<keyword evidence="3" id="KW-1185">Reference proteome</keyword>
<dbReference type="PANTHER" id="PTHR12729:SF6">
    <property type="entry name" value="TRNA(HIS) GUANYLYLTRANSFERASE-RELATED"/>
    <property type="match status" value="1"/>
</dbReference>
<dbReference type="InterPro" id="IPR007537">
    <property type="entry name" value="tRNAHis_GuaTrfase_Thg1"/>
</dbReference>
<evidence type="ECO:0000313" key="2">
    <source>
        <dbReference type="EMBL" id="CAG8747022.1"/>
    </source>
</evidence>